<accession>A0A9N9K1A9</accession>
<dbReference type="AlphaFoldDB" id="A0A9N9K1A9"/>
<dbReference type="Proteomes" id="UP000789405">
    <property type="component" value="Unassembled WGS sequence"/>
</dbReference>
<name>A0A9N9K1A9_9GLOM</name>
<reference evidence="1" key="1">
    <citation type="submission" date="2021-06" db="EMBL/GenBank/DDBJ databases">
        <authorList>
            <person name="Kallberg Y."/>
            <person name="Tangrot J."/>
            <person name="Rosling A."/>
        </authorList>
    </citation>
    <scope>NUCLEOTIDE SEQUENCE</scope>
    <source>
        <strain evidence="1">MA453B</strain>
    </source>
</reference>
<evidence type="ECO:0000313" key="2">
    <source>
        <dbReference type="Proteomes" id="UP000789405"/>
    </source>
</evidence>
<feature type="non-terminal residue" evidence="1">
    <location>
        <position position="46"/>
    </location>
</feature>
<proteinExistence type="predicted"/>
<evidence type="ECO:0000313" key="1">
    <source>
        <dbReference type="EMBL" id="CAG8802255.1"/>
    </source>
</evidence>
<dbReference type="EMBL" id="CAJVPY010036695">
    <property type="protein sequence ID" value="CAG8802255.1"/>
    <property type="molecule type" value="Genomic_DNA"/>
</dbReference>
<comment type="caution">
    <text evidence="1">The sequence shown here is derived from an EMBL/GenBank/DDBJ whole genome shotgun (WGS) entry which is preliminary data.</text>
</comment>
<feature type="non-terminal residue" evidence="1">
    <location>
        <position position="1"/>
    </location>
</feature>
<gene>
    <name evidence="1" type="ORF">DERYTH_LOCUS23634</name>
</gene>
<keyword evidence="2" id="KW-1185">Reference proteome</keyword>
<protein>
    <submittedName>
        <fullName evidence="1">10432_t:CDS:1</fullName>
    </submittedName>
</protein>
<organism evidence="1 2">
    <name type="scientific">Dentiscutata erythropus</name>
    <dbReference type="NCBI Taxonomy" id="1348616"/>
    <lineage>
        <taxon>Eukaryota</taxon>
        <taxon>Fungi</taxon>
        <taxon>Fungi incertae sedis</taxon>
        <taxon>Mucoromycota</taxon>
        <taxon>Glomeromycotina</taxon>
        <taxon>Glomeromycetes</taxon>
        <taxon>Diversisporales</taxon>
        <taxon>Gigasporaceae</taxon>
        <taxon>Dentiscutata</taxon>
    </lineage>
</organism>
<sequence length="46" mass="5425">DKLTSHANHVNCFLNEEKNVHRNDDRSLEIGDWKENYTIPDIAIMK</sequence>